<feature type="binding site" evidence="6 9">
    <location>
        <begin position="8"/>
        <end position="13"/>
    </location>
    <ligand>
        <name>NAD(+)</name>
        <dbReference type="ChEBI" id="CHEBI:57540"/>
    </ligand>
</feature>
<reference evidence="14" key="3">
    <citation type="journal article" date="2019" name="Microbiol. Resour. Announc.">
        <title>Draft Genome Sequences of Type Strains of Gordonibacter faecihominis, Paraeggerthella hongkongensis, Parvibacter caecicola,Slackia equolifaciens, Slackia faecicanis, and Slackia isoflavoniconvertens.</title>
        <authorList>
            <person name="Danylec N."/>
            <person name="Stoll D.A."/>
            <person name="Dotsch A."/>
            <person name="Huch M."/>
        </authorList>
    </citation>
    <scope>NUCLEOTIDE SEQUENCE</scope>
    <source>
        <strain evidence="14">DSM 27213</strain>
    </source>
</reference>
<gene>
    <name evidence="6 13" type="primary">mdh</name>
    <name evidence="14" type="ORF">DMP12_07245</name>
    <name evidence="12" type="ORF">GKG38_12530</name>
    <name evidence="13" type="ORF">GO738_15740</name>
</gene>
<dbReference type="RefSeq" id="WP_087190985.1">
    <property type="nucleotide sequence ID" value="NZ_CP168029.1"/>
</dbReference>
<dbReference type="EMBL" id="QIBW01000007">
    <property type="protein sequence ID" value="ROT89901.1"/>
    <property type="molecule type" value="Genomic_DNA"/>
</dbReference>
<feature type="binding site" evidence="6 9">
    <location>
        <position position="94"/>
    </location>
    <ligand>
        <name>NAD(+)</name>
        <dbReference type="ChEBI" id="CHEBI:57540"/>
    </ligand>
</feature>
<keyword evidence="2 6" id="KW-0816">Tricarboxylic acid cycle</keyword>
<organism evidence="13 17">
    <name type="scientific">Gordonibacter urolithinfaciens</name>
    <dbReference type="NCBI Taxonomy" id="1335613"/>
    <lineage>
        <taxon>Bacteria</taxon>
        <taxon>Bacillati</taxon>
        <taxon>Actinomycetota</taxon>
        <taxon>Coriobacteriia</taxon>
        <taxon>Eggerthellales</taxon>
        <taxon>Eggerthellaceae</taxon>
        <taxon>Gordonibacter</taxon>
    </lineage>
</organism>
<dbReference type="Gene3D" id="3.40.50.720">
    <property type="entry name" value="NAD(P)-binding Rossmann-like Domain"/>
    <property type="match status" value="1"/>
</dbReference>
<dbReference type="EC" id="1.1.1.37" evidence="6"/>
<evidence type="ECO:0000313" key="12">
    <source>
        <dbReference type="EMBL" id="MSA95862.1"/>
    </source>
</evidence>
<feature type="active site" description="Proton acceptor" evidence="6 7">
    <location>
        <position position="174"/>
    </location>
</feature>
<comment type="catalytic activity">
    <reaction evidence="5">
        <text>(S)-lactate + NAD(+) = pyruvate + NADH + H(+)</text>
        <dbReference type="Rhea" id="RHEA:23444"/>
        <dbReference type="ChEBI" id="CHEBI:15361"/>
        <dbReference type="ChEBI" id="CHEBI:15378"/>
        <dbReference type="ChEBI" id="CHEBI:16651"/>
        <dbReference type="ChEBI" id="CHEBI:57540"/>
        <dbReference type="ChEBI" id="CHEBI:57945"/>
        <dbReference type="EC" id="1.1.1.27"/>
    </reaction>
</comment>
<evidence type="ECO:0000313" key="16">
    <source>
        <dbReference type="Proteomes" id="UP000462865"/>
    </source>
</evidence>
<dbReference type="InterPro" id="IPR022383">
    <property type="entry name" value="Lactate/malate_DH_C"/>
</dbReference>
<comment type="function">
    <text evidence="6">Catalyzes the reversible oxidation of malate to oxaloacetate.</text>
</comment>
<accession>A0A1Y4G2G3</accession>
<dbReference type="SUPFAM" id="SSF56327">
    <property type="entry name" value="LDH C-terminal domain-like"/>
    <property type="match status" value="1"/>
</dbReference>
<evidence type="ECO:0000256" key="5">
    <source>
        <dbReference type="ARBA" id="ARBA00049258"/>
    </source>
</evidence>
<dbReference type="InterPro" id="IPR036291">
    <property type="entry name" value="NAD(P)-bd_dom_sf"/>
</dbReference>
<evidence type="ECO:0000259" key="11">
    <source>
        <dbReference type="Pfam" id="PF02866"/>
    </source>
</evidence>
<sequence length="307" mass="32196">MPKVTIVGAGNVGATAAHIIASKNLADVVLIDVAEGLPQGKALDMMHMRSVEKFTVHVTGTNDYADTRDSDVVVITAGIARKPGMTREDLLGVNAGIMKSVIGQAKEASPNAVFICVTNPLDVMTTLAFRESGLPAERLMGMGGVLDSSRLSFAVCEKLGCEPAAVEAWAVGAHGEGMVCWPRFTTVDGTPITELMDEAAVAEVVQRCVKGGAEVVAHLKTGSAYYAPGASIAKMVEAILGDTHEIMSVCAHIDGQYGIDDLYMNVPVRLGRGGVEEVVEFDLDDEELAALRASADSVRAGLANLPE</sequence>
<dbReference type="PIRSF" id="PIRSF000102">
    <property type="entry name" value="Lac_mal_DH"/>
    <property type="match status" value="1"/>
</dbReference>
<comment type="similarity">
    <text evidence="6">Belongs to the LDH/MDH superfamily. MDH type 3 family.</text>
</comment>
<dbReference type="Proteomes" id="UP000462865">
    <property type="component" value="Unassembled WGS sequence"/>
</dbReference>
<dbReference type="EMBL" id="WKZA01000078">
    <property type="protein sequence ID" value="MSA95862.1"/>
    <property type="molecule type" value="Genomic_DNA"/>
</dbReference>
<dbReference type="EMBL" id="WPOC01000048">
    <property type="protein sequence ID" value="MVN16777.1"/>
    <property type="molecule type" value="Genomic_DNA"/>
</dbReference>
<evidence type="ECO:0000256" key="6">
    <source>
        <dbReference type="HAMAP-Rule" id="MF_00487"/>
    </source>
</evidence>
<evidence type="ECO:0000256" key="8">
    <source>
        <dbReference type="PIRSR" id="PIRSR000102-2"/>
    </source>
</evidence>
<feature type="binding site" evidence="6 8">
    <location>
        <position position="119"/>
    </location>
    <ligand>
        <name>substrate</name>
    </ligand>
</feature>
<dbReference type="GO" id="GO:0006099">
    <property type="term" value="P:tricarboxylic acid cycle"/>
    <property type="evidence" value="ECO:0007669"/>
    <property type="project" value="UniProtKB-UniRule"/>
</dbReference>
<dbReference type="FunFam" id="3.40.50.720:FF:000018">
    <property type="entry name" value="Malate dehydrogenase"/>
    <property type="match status" value="1"/>
</dbReference>
<dbReference type="PRINTS" id="PR00086">
    <property type="entry name" value="LLDHDRGNASE"/>
</dbReference>
<comment type="similarity">
    <text evidence="1">Belongs to the LDH/MDH superfamily. LDH family.</text>
</comment>
<evidence type="ECO:0000256" key="4">
    <source>
        <dbReference type="ARBA" id="ARBA00023027"/>
    </source>
</evidence>
<evidence type="ECO:0000313" key="13">
    <source>
        <dbReference type="EMBL" id="MVN16777.1"/>
    </source>
</evidence>
<dbReference type="InterPro" id="IPR001236">
    <property type="entry name" value="Lactate/malate_DH_N"/>
</dbReference>
<comment type="caution">
    <text evidence="13">The sequence shown here is derived from an EMBL/GenBank/DDBJ whole genome shotgun (WGS) entry which is preliminary data.</text>
</comment>
<dbReference type="Pfam" id="PF02866">
    <property type="entry name" value="Ldh_1_C"/>
    <property type="match status" value="1"/>
</dbReference>
<dbReference type="NCBIfam" id="NF004863">
    <property type="entry name" value="PRK06223.1"/>
    <property type="match status" value="1"/>
</dbReference>
<feature type="binding site" evidence="6 9">
    <location>
        <begin position="117"/>
        <end position="119"/>
    </location>
    <ligand>
        <name>NAD(+)</name>
        <dbReference type="ChEBI" id="CHEBI:57540"/>
    </ligand>
</feature>
<evidence type="ECO:0000256" key="2">
    <source>
        <dbReference type="ARBA" id="ARBA00022532"/>
    </source>
</evidence>
<keyword evidence="17" id="KW-1185">Reference proteome</keyword>
<reference evidence="15" key="1">
    <citation type="submission" date="2018-05" db="EMBL/GenBank/DDBJ databases">
        <title>Genome Sequencing of selected type strains of the family Eggerthellaceae.</title>
        <authorList>
            <person name="Danylec N."/>
            <person name="Stoll D.A."/>
            <person name="Doetsch A."/>
            <person name="Huch M."/>
        </authorList>
    </citation>
    <scope>NUCLEOTIDE SEQUENCE [LARGE SCALE GENOMIC DNA]</scope>
    <source>
        <strain evidence="15">DSM 27213</strain>
    </source>
</reference>
<dbReference type="HAMAP" id="MF_00487">
    <property type="entry name" value="Malate_dehydrog_3"/>
    <property type="match status" value="1"/>
</dbReference>
<dbReference type="GO" id="GO:0030060">
    <property type="term" value="F:L-malate dehydrogenase (NAD+) activity"/>
    <property type="evidence" value="ECO:0007669"/>
    <property type="project" value="UniProtKB-UniRule"/>
</dbReference>
<feature type="binding site" evidence="6 8">
    <location>
        <position position="150"/>
    </location>
    <ligand>
        <name>substrate</name>
    </ligand>
</feature>
<feature type="binding site" evidence="6 9">
    <location>
        <position position="32"/>
    </location>
    <ligand>
        <name>NAD(+)</name>
        <dbReference type="ChEBI" id="CHEBI:57540"/>
    </ligand>
</feature>
<protein>
    <recommendedName>
        <fullName evidence="6">Malate dehydrogenase</fullName>
        <ecNumber evidence="6">1.1.1.37</ecNumber>
    </recommendedName>
</protein>
<name>A0A1Y4G2G3_9ACTN</name>
<evidence type="ECO:0000259" key="10">
    <source>
        <dbReference type="Pfam" id="PF00056"/>
    </source>
</evidence>
<dbReference type="GO" id="GO:0006089">
    <property type="term" value="P:lactate metabolic process"/>
    <property type="evidence" value="ECO:0007669"/>
    <property type="project" value="TreeGrafter"/>
</dbReference>
<dbReference type="PANTHER" id="PTHR43128">
    <property type="entry name" value="L-2-HYDROXYCARBOXYLATE DEHYDROGENASE (NAD(P)(+))"/>
    <property type="match status" value="1"/>
</dbReference>
<evidence type="ECO:0000256" key="3">
    <source>
        <dbReference type="ARBA" id="ARBA00023002"/>
    </source>
</evidence>
<feature type="domain" description="Lactate/malate dehydrogenase N-terminal" evidence="10">
    <location>
        <begin position="3"/>
        <end position="141"/>
    </location>
</feature>
<evidence type="ECO:0000313" key="15">
    <source>
        <dbReference type="Proteomes" id="UP000285258"/>
    </source>
</evidence>
<dbReference type="Proteomes" id="UP000285258">
    <property type="component" value="Unassembled WGS sequence"/>
</dbReference>
<feature type="domain" description="Lactate/malate dehydrogenase C-terminal" evidence="11">
    <location>
        <begin position="146"/>
        <end position="300"/>
    </location>
</feature>
<keyword evidence="3 6" id="KW-0560">Oxidoreductase</keyword>
<comment type="catalytic activity">
    <reaction evidence="6">
        <text>(S)-malate + NAD(+) = oxaloacetate + NADH + H(+)</text>
        <dbReference type="Rhea" id="RHEA:21432"/>
        <dbReference type="ChEBI" id="CHEBI:15378"/>
        <dbReference type="ChEBI" id="CHEBI:15589"/>
        <dbReference type="ChEBI" id="CHEBI:16452"/>
        <dbReference type="ChEBI" id="CHEBI:57540"/>
        <dbReference type="ChEBI" id="CHEBI:57945"/>
        <dbReference type="EC" id="1.1.1.37"/>
    </reaction>
</comment>
<feature type="binding site" evidence="6 8">
    <location>
        <position position="87"/>
    </location>
    <ligand>
        <name>substrate</name>
    </ligand>
</feature>
<reference evidence="12 16" key="4">
    <citation type="journal article" date="2019" name="Nat. Med.">
        <title>A library of human gut bacterial isolates paired with longitudinal multiomics data enables mechanistic microbiome research.</title>
        <authorList>
            <person name="Poyet M."/>
            <person name="Groussin M."/>
            <person name="Gibbons S.M."/>
            <person name="Avila-Pacheco J."/>
            <person name="Jiang X."/>
            <person name="Kearney S.M."/>
            <person name="Perrotta A.R."/>
            <person name="Berdy B."/>
            <person name="Zhao S."/>
            <person name="Lieberman T.D."/>
            <person name="Swanson P.K."/>
            <person name="Smith M."/>
            <person name="Roesemann S."/>
            <person name="Alexander J.E."/>
            <person name="Rich S.A."/>
            <person name="Livny J."/>
            <person name="Vlamakis H."/>
            <person name="Clish C."/>
            <person name="Bullock K."/>
            <person name="Deik A."/>
            <person name="Scott J."/>
            <person name="Pierce K.A."/>
            <person name="Xavier R.J."/>
            <person name="Alm E.J."/>
        </authorList>
    </citation>
    <scope>NUCLEOTIDE SEQUENCE [LARGE SCALE GENOMIC DNA]</scope>
    <source>
        <strain evidence="12 16">BIOML-A1</strain>
    </source>
</reference>
<dbReference type="Gene3D" id="3.90.110.10">
    <property type="entry name" value="Lactate dehydrogenase/glycoside hydrolase, family 4, C-terminal"/>
    <property type="match status" value="1"/>
</dbReference>
<proteinExistence type="inferred from homology"/>
<evidence type="ECO:0000313" key="14">
    <source>
        <dbReference type="EMBL" id="ROT89901.1"/>
    </source>
</evidence>
<reference evidence="13 17" key="5">
    <citation type="submission" date="2019-11" db="EMBL/GenBank/DDBJ databases">
        <title>Whole genome shotgun sequencing (WGS) data from Adlercreutzia equolifaciens ResAG-91, Eggerthella lenta MRI-F36, MRI-F37, MRI-F40, ResAG-49, ResAG-88, ResAG-121, ResAG-145, and Gordonibacter sp. ResAG-5, ResAG-26, ResAG-43, ResAG-50, ResAG-59.</title>
        <authorList>
            <person name="Stoll D.A."/>
            <person name="Danylec N."/>
            <person name="Franz C.M.A.P."/>
            <person name="Huch M."/>
        </authorList>
    </citation>
    <scope>NUCLEOTIDE SEQUENCE [LARGE SCALE GENOMIC DNA]</scope>
    <source>
        <strain evidence="13 17">ResAG-59</strain>
    </source>
</reference>
<evidence type="ECO:0000256" key="7">
    <source>
        <dbReference type="PIRSR" id="PIRSR000102-1"/>
    </source>
</evidence>
<evidence type="ECO:0000256" key="1">
    <source>
        <dbReference type="ARBA" id="ARBA00006054"/>
    </source>
</evidence>
<dbReference type="SUPFAM" id="SSF51735">
    <property type="entry name" value="NAD(P)-binding Rossmann-fold domains"/>
    <property type="match status" value="1"/>
</dbReference>
<dbReference type="GO" id="GO:0004459">
    <property type="term" value="F:L-lactate dehydrogenase (NAD+) activity"/>
    <property type="evidence" value="ECO:0007669"/>
    <property type="project" value="UniProtKB-EC"/>
</dbReference>
<dbReference type="InterPro" id="IPR001557">
    <property type="entry name" value="L-lactate/malate_DH"/>
</dbReference>
<keyword evidence="4 6" id="KW-0520">NAD</keyword>
<evidence type="ECO:0000313" key="17">
    <source>
        <dbReference type="Proteomes" id="UP000468327"/>
    </source>
</evidence>
<dbReference type="InterPro" id="IPR011275">
    <property type="entry name" value="Malate_DH_type3"/>
</dbReference>
<evidence type="ECO:0000256" key="9">
    <source>
        <dbReference type="PIRSR" id="PIRSR000102-3"/>
    </source>
</evidence>
<feature type="binding site" evidence="6 8">
    <location>
        <position position="81"/>
    </location>
    <ligand>
        <name>substrate</name>
    </ligand>
</feature>
<dbReference type="CDD" id="cd01339">
    <property type="entry name" value="LDH-like_MDH"/>
    <property type="match status" value="1"/>
</dbReference>
<dbReference type="InterPro" id="IPR015955">
    <property type="entry name" value="Lactate_DH/Glyco_Ohase_4_C"/>
</dbReference>
<dbReference type="AlphaFoldDB" id="A0A1Y4G2G3"/>
<dbReference type="Proteomes" id="UP000468327">
    <property type="component" value="Unassembled WGS sequence"/>
</dbReference>
<dbReference type="NCBIfam" id="TIGR01763">
    <property type="entry name" value="MalateDH_bact"/>
    <property type="match status" value="1"/>
</dbReference>
<dbReference type="Pfam" id="PF00056">
    <property type="entry name" value="Ldh_1_N"/>
    <property type="match status" value="1"/>
</dbReference>
<dbReference type="PANTHER" id="PTHR43128:SF16">
    <property type="entry name" value="L-LACTATE DEHYDROGENASE"/>
    <property type="match status" value="1"/>
</dbReference>
<reference evidence="14" key="2">
    <citation type="journal article" date="2019" name="Int. J. Syst. Evol. Microbiol.">
        <title>Gordonibacter faecihominis is a later heterotypic synonym of Gordonibacter urolithinfaciens.</title>
        <authorList>
            <person name="Danylec N."/>
            <person name="Stoll D.A."/>
            <person name="Huch M."/>
        </authorList>
    </citation>
    <scope>NUCLEOTIDE SEQUENCE</scope>
    <source>
        <strain evidence="14">DSM 27213</strain>
    </source>
</reference>